<keyword evidence="2" id="KW-1185">Reference proteome</keyword>
<evidence type="ECO:0000313" key="1">
    <source>
        <dbReference type="EMBL" id="KAK7317040.1"/>
    </source>
</evidence>
<dbReference type="EMBL" id="JAYKXN010000001">
    <property type="protein sequence ID" value="KAK7317040.1"/>
    <property type="molecule type" value="Genomic_DNA"/>
</dbReference>
<name>A0AAN9KGB3_CLITE</name>
<accession>A0AAN9KGB3</accession>
<gene>
    <name evidence="1" type="ORF">RJT34_00941</name>
</gene>
<sequence length="69" mass="8307">MFLCKIQCFHSCWPIKACLHSTMFPLYLSHLLKLLAKLVIFHFAEQRAFCNLYFPFHFNLLDLCECFLF</sequence>
<dbReference type="AlphaFoldDB" id="A0AAN9KGB3"/>
<dbReference type="Proteomes" id="UP001359559">
    <property type="component" value="Unassembled WGS sequence"/>
</dbReference>
<evidence type="ECO:0000313" key="2">
    <source>
        <dbReference type="Proteomes" id="UP001359559"/>
    </source>
</evidence>
<protein>
    <submittedName>
        <fullName evidence="1">Uncharacterized protein</fullName>
    </submittedName>
</protein>
<comment type="caution">
    <text evidence="1">The sequence shown here is derived from an EMBL/GenBank/DDBJ whole genome shotgun (WGS) entry which is preliminary data.</text>
</comment>
<reference evidence="1 2" key="1">
    <citation type="submission" date="2024-01" db="EMBL/GenBank/DDBJ databases">
        <title>The genomes of 5 underutilized Papilionoideae crops provide insights into root nodulation and disease resistance.</title>
        <authorList>
            <person name="Yuan L."/>
        </authorList>
    </citation>
    <scope>NUCLEOTIDE SEQUENCE [LARGE SCALE GENOMIC DNA]</scope>
    <source>
        <strain evidence="1">LY-2023</strain>
        <tissue evidence="1">Leaf</tissue>
    </source>
</reference>
<proteinExistence type="predicted"/>
<organism evidence="1 2">
    <name type="scientific">Clitoria ternatea</name>
    <name type="common">Butterfly pea</name>
    <dbReference type="NCBI Taxonomy" id="43366"/>
    <lineage>
        <taxon>Eukaryota</taxon>
        <taxon>Viridiplantae</taxon>
        <taxon>Streptophyta</taxon>
        <taxon>Embryophyta</taxon>
        <taxon>Tracheophyta</taxon>
        <taxon>Spermatophyta</taxon>
        <taxon>Magnoliopsida</taxon>
        <taxon>eudicotyledons</taxon>
        <taxon>Gunneridae</taxon>
        <taxon>Pentapetalae</taxon>
        <taxon>rosids</taxon>
        <taxon>fabids</taxon>
        <taxon>Fabales</taxon>
        <taxon>Fabaceae</taxon>
        <taxon>Papilionoideae</taxon>
        <taxon>50 kb inversion clade</taxon>
        <taxon>NPAAA clade</taxon>
        <taxon>indigoferoid/millettioid clade</taxon>
        <taxon>Phaseoleae</taxon>
        <taxon>Clitoria</taxon>
    </lineage>
</organism>